<comment type="caution">
    <text evidence="2">The sequence shown here is derived from an EMBL/GenBank/DDBJ whole genome shotgun (WGS) entry which is preliminary data.</text>
</comment>
<dbReference type="AlphaFoldDB" id="A0A401S312"/>
<dbReference type="OrthoDB" id="8959353at2759"/>
<feature type="compositionally biased region" description="Basic and acidic residues" evidence="1">
    <location>
        <begin position="58"/>
        <end position="68"/>
    </location>
</feature>
<gene>
    <name evidence="2" type="ORF">chiPu_0003141</name>
</gene>
<keyword evidence="3" id="KW-1185">Reference proteome</keyword>
<name>A0A401S312_CHIPU</name>
<dbReference type="GO" id="GO:0016020">
    <property type="term" value="C:membrane"/>
    <property type="evidence" value="ECO:0007669"/>
    <property type="project" value="TreeGrafter"/>
</dbReference>
<reference evidence="2 3" key="1">
    <citation type="journal article" date="2018" name="Nat. Ecol. Evol.">
        <title>Shark genomes provide insights into elasmobranch evolution and the origin of vertebrates.</title>
        <authorList>
            <person name="Hara Y"/>
            <person name="Yamaguchi K"/>
            <person name="Onimaru K"/>
            <person name="Kadota M"/>
            <person name="Koyanagi M"/>
            <person name="Keeley SD"/>
            <person name="Tatsumi K"/>
            <person name="Tanaka K"/>
            <person name="Motone F"/>
            <person name="Kageyama Y"/>
            <person name="Nozu R"/>
            <person name="Adachi N"/>
            <person name="Nishimura O"/>
            <person name="Nakagawa R"/>
            <person name="Tanegashima C"/>
            <person name="Kiyatake I"/>
            <person name="Matsumoto R"/>
            <person name="Murakumo K"/>
            <person name="Nishida K"/>
            <person name="Terakita A"/>
            <person name="Kuratani S"/>
            <person name="Sato K"/>
            <person name="Hyodo S Kuraku.S."/>
        </authorList>
    </citation>
    <scope>NUCLEOTIDE SEQUENCE [LARGE SCALE GENOMIC DNA]</scope>
</reference>
<dbReference type="PANTHER" id="PTHR12106">
    <property type="entry name" value="SORTILIN RELATED"/>
    <property type="match status" value="1"/>
</dbReference>
<dbReference type="PANTHER" id="PTHR12106:SF9">
    <property type="entry name" value="VPS10 DOMAIN-CONTAINING RECEPTOR SORCS2"/>
    <property type="match status" value="1"/>
</dbReference>
<organism evidence="2 3">
    <name type="scientific">Chiloscyllium punctatum</name>
    <name type="common">Brownbanded bambooshark</name>
    <name type="synonym">Hemiscyllium punctatum</name>
    <dbReference type="NCBI Taxonomy" id="137246"/>
    <lineage>
        <taxon>Eukaryota</taxon>
        <taxon>Metazoa</taxon>
        <taxon>Chordata</taxon>
        <taxon>Craniata</taxon>
        <taxon>Vertebrata</taxon>
        <taxon>Chondrichthyes</taxon>
        <taxon>Elasmobranchii</taxon>
        <taxon>Galeomorphii</taxon>
        <taxon>Galeoidea</taxon>
        <taxon>Orectolobiformes</taxon>
        <taxon>Hemiscylliidae</taxon>
        <taxon>Chiloscyllium</taxon>
    </lineage>
</organism>
<evidence type="ECO:0008006" key="4">
    <source>
        <dbReference type="Google" id="ProtNLM"/>
    </source>
</evidence>
<feature type="region of interest" description="Disordered" evidence="1">
    <location>
        <begin position="51"/>
        <end position="84"/>
    </location>
</feature>
<accession>A0A401S312</accession>
<evidence type="ECO:0000313" key="2">
    <source>
        <dbReference type="EMBL" id="GCC24739.1"/>
    </source>
</evidence>
<dbReference type="EMBL" id="BEZZ01000065">
    <property type="protein sequence ID" value="GCC24739.1"/>
    <property type="molecule type" value="Genomic_DNA"/>
</dbReference>
<evidence type="ECO:0000256" key="1">
    <source>
        <dbReference type="SAM" id="MobiDB-lite"/>
    </source>
</evidence>
<evidence type="ECO:0000313" key="3">
    <source>
        <dbReference type="Proteomes" id="UP000287033"/>
    </source>
</evidence>
<protein>
    <recommendedName>
        <fullName evidence="4">Sortilin N-terminal domain-containing protein</fullName>
    </recommendedName>
</protein>
<feature type="region of interest" description="Disordered" evidence="1">
    <location>
        <begin position="1"/>
        <end position="20"/>
    </location>
</feature>
<proteinExistence type="predicted"/>
<dbReference type="InterPro" id="IPR050310">
    <property type="entry name" value="VPS10-sortilin"/>
</dbReference>
<sequence>MAVSMHNGSALPPAPRTRSSPSRYLWLCISFGLFLLPSALAGISLHRERTVGTNVGRQQREARGERAGLAEGARVKRSSSPQQEPALVSTSFILRGDASHNQAMVHWTGENSSVILILTKLFHSDMGKVLESSLWRSSDYGTNYVKLNLQSGTNIITNFYICPANKKKVQ</sequence>
<dbReference type="STRING" id="137246.A0A401S312"/>
<dbReference type="Proteomes" id="UP000287033">
    <property type="component" value="Unassembled WGS sequence"/>
</dbReference>